<sequence>MSEQDKHDDRVWEIVGKAFICMMVTRFDHGLRGRPLEARPDKDAGLIWFLTDVRGHKDDEIAAHHEICLTFVSEEDKAYLSITGRAETLRDTRKAEELWNKEQTAWWPGGPSDPNVRVIRFEPERAELWDGPKSSAVAAYEFKKARATGEPPKLGENLKSTVEMD</sequence>
<feature type="domain" description="General stress protein FMN-binding split barrel" evidence="2">
    <location>
        <begin position="8"/>
        <end position="151"/>
    </location>
</feature>
<evidence type="ECO:0000313" key="4">
    <source>
        <dbReference type="Proteomes" id="UP000095087"/>
    </source>
</evidence>
<evidence type="ECO:0000256" key="1">
    <source>
        <dbReference type="SAM" id="MobiDB-lite"/>
    </source>
</evidence>
<dbReference type="Pfam" id="PF16242">
    <property type="entry name" value="Pyrid_ox_like"/>
    <property type="match status" value="1"/>
</dbReference>
<dbReference type="SUPFAM" id="SSF50475">
    <property type="entry name" value="FMN-binding split barrel"/>
    <property type="match status" value="1"/>
</dbReference>
<dbReference type="STRING" id="1177755.A7A08_01240"/>
<comment type="caution">
    <text evidence="3">The sequence shown here is derived from an EMBL/GenBank/DDBJ whole genome shotgun (WGS) entry which is preliminary data.</text>
</comment>
<dbReference type="InterPro" id="IPR012349">
    <property type="entry name" value="Split_barrel_FMN-bd"/>
</dbReference>
<accession>A0A1E2S0Z8</accession>
<evidence type="ECO:0000259" key="2">
    <source>
        <dbReference type="Pfam" id="PF16242"/>
    </source>
</evidence>
<evidence type="ECO:0000313" key="3">
    <source>
        <dbReference type="EMBL" id="ODA68070.1"/>
    </source>
</evidence>
<name>A0A1E2S0Z8_9HYPH</name>
<protein>
    <submittedName>
        <fullName evidence="3">Pyridoxamine 5'-phosphate oxidase</fullName>
    </submittedName>
</protein>
<dbReference type="InterPro" id="IPR052917">
    <property type="entry name" value="Stress-Dev_Protein"/>
</dbReference>
<dbReference type="EMBL" id="MASI01000002">
    <property type="protein sequence ID" value="ODA68070.1"/>
    <property type="molecule type" value="Genomic_DNA"/>
</dbReference>
<reference evidence="3 4" key="1">
    <citation type="submission" date="2016-07" db="EMBL/GenBank/DDBJ databases">
        <title>Draft genome sequence of Methyloligella halotolerans C2T (VKM B-2706T=CCUG 61687T=DSM 25045T), a halotolerant polyhydroxybutyrate accumulating methylotroph.</title>
        <authorList>
            <person name="Vasilenko O.V."/>
            <person name="Doronina N.V."/>
            <person name="Poroshina M.N."/>
            <person name="Tarlachkov S.V."/>
            <person name="Trotsenko Y.A."/>
        </authorList>
    </citation>
    <scope>NUCLEOTIDE SEQUENCE [LARGE SCALE GENOMIC DNA]</scope>
    <source>
        <strain evidence="3 4">VKM B-2706</strain>
    </source>
</reference>
<gene>
    <name evidence="3" type="ORF">A7A08_01240</name>
</gene>
<organism evidence="3 4">
    <name type="scientific">Methyloligella halotolerans</name>
    <dbReference type="NCBI Taxonomy" id="1177755"/>
    <lineage>
        <taxon>Bacteria</taxon>
        <taxon>Pseudomonadati</taxon>
        <taxon>Pseudomonadota</taxon>
        <taxon>Alphaproteobacteria</taxon>
        <taxon>Hyphomicrobiales</taxon>
        <taxon>Hyphomicrobiaceae</taxon>
        <taxon>Methyloligella</taxon>
    </lineage>
</organism>
<keyword evidence="4" id="KW-1185">Reference proteome</keyword>
<dbReference type="InterPro" id="IPR038725">
    <property type="entry name" value="YdaG_split_barrel_FMN-bd"/>
</dbReference>
<dbReference type="PANTHER" id="PTHR34818">
    <property type="entry name" value="PROTEIN BLI-3"/>
    <property type="match status" value="1"/>
</dbReference>
<dbReference type="Gene3D" id="2.30.110.10">
    <property type="entry name" value="Electron Transport, Fmn-binding Protein, Chain A"/>
    <property type="match status" value="1"/>
</dbReference>
<feature type="region of interest" description="Disordered" evidence="1">
    <location>
        <begin position="146"/>
        <end position="165"/>
    </location>
</feature>
<dbReference type="AlphaFoldDB" id="A0A1E2S0Z8"/>
<dbReference type="PANTHER" id="PTHR34818:SF1">
    <property type="entry name" value="PROTEIN BLI-3"/>
    <property type="match status" value="1"/>
</dbReference>
<dbReference type="Proteomes" id="UP000095087">
    <property type="component" value="Unassembled WGS sequence"/>
</dbReference>
<dbReference type="RefSeq" id="WP_069094572.1">
    <property type="nucleotide sequence ID" value="NZ_MASI01000002.1"/>
</dbReference>
<proteinExistence type="predicted"/>
<dbReference type="OrthoDB" id="1432662at2"/>